<comment type="similarity">
    <text evidence="3 7">Belongs to the transthyretin family. 5-hydroxyisourate hydrolase subfamily.</text>
</comment>
<dbReference type="PANTHER" id="PTHR10395">
    <property type="entry name" value="URICASE AND TRANSTHYRETIN-RELATED"/>
    <property type="match status" value="1"/>
</dbReference>
<feature type="domain" description="Transthyretin/hydroxyisourate hydrolase" evidence="8">
    <location>
        <begin position="8"/>
        <end position="137"/>
    </location>
</feature>
<keyword evidence="5 7" id="KW-0659">Purine metabolism</keyword>
<dbReference type="InterPro" id="IPR023416">
    <property type="entry name" value="Transthyretin/HIU_hydrolase_d"/>
</dbReference>
<evidence type="ECO:0000256" key="5">
    <source>
        <dbReference type="ARBA" id="ARBA00022631"/>
    </source>
</evidence>
<gene>
    <name evidence="9" type="ORF">BDY21DRAFT_283894</name>
</gene>
<name>A0A6A6P470_9PEZI</name>
<sequence>MAASRPPITCHVLDTTSGRPAAGIAVTLTLVSTTGGSAVGTGSFYAGTTDGDGRVTEWAAAGGAALADVFAKLREEGGGAAGPSSWALRFETGPYYDAKGVEPFYPEVELRFVVRRPEEHFHVPLLLGPYSYTTYRGS</sequence>
<comment type="function">
    <text evidence="2">Catalyzes the hydrolysis of 5-hydroxyisourate (HIU) to 2-oxo-4-hydroxy-4-carboxy-5-ureidoimidazoline (OHCU).</text>
</comment>
<evidence type="ECO:0000256" key="3">
    <source>
        <dbReference type="ARBA" id="ARBA00009850"/>
    </source>
</evidence>
<reference evidence="9" key="1">
    <citation type="journal article" date="2020" name="Stud. Mycol.">
        <title>101 Dothideomycetes genomes: a test case for predicting lifestyles and emergence of pathogens.</title>
        <authorList>
            <person name="Haridas S."/>
            <person name="Albert R."/>
            <person name="Binder M."/>
            <person name="Bloem J."/>
            <person name="Labutti K."/>
            <person name="Salamov A."/>
            <person name="Andreopoulos B."/>
            <person name="Baker S."/>
            <person name="Barry K."/>
            <person name="Bills G."/>
            <person name="Bluhm B."/>
            <person name="Cannon C."/>
            <person name="Castanera R."/>
            <person name="Culley D."/>
            <person name="Daum C."/>
            <person name="Ezra D."/>
            <person name="Gonzalez J."/>
            <person name="Henrissat B."/>
            <person name="Kuo A."/>
            <person name="Liang C."/>
            <person name="Lipzen A."/>
            <person name="Lutzoni F."/>
            <person name="Magnuson J."/>
            <person name="Mondo S."/>
            <person name="Nolan M."/>
            <person name="Ohm R."/>
            <person name="Pangilinan J."/>
            <person name="Park H.-J."/>
            <person name="Ramirez L."/>
            <person name="Alfaro M."/>
            <person name="Sun H."/>
            <person name="Tritt A."/>
            <person name="Yoshinaga Y."/>
            <person name="Zwiers L.-H."/>
            <person name="Turgeon B."/>
            <person name="Goodwin S."/>
            <person name="Spatafora J."/>
            <person name="Crous P."/>
            <person name="Grigoriev I."/>
        </authorList>
    </citation>
    <scope>NUCLEOTIDE SEQUENCE</scope>
    <source>
        <strain evidence="9">ATCC 16933</strain>
    </source>
</reference>
<evidence type="ECO:0000256" key="6">
    <source>
        <dbReference type="ARBA" id="ARBA00022801"/>
    </source>
</evidence>
<dbReference type="GO" id="GO:0006144">
    <property type="term" value="P:purine nucleobase metabolic process"/>
    <property type="evidence" value="ECO:0007669"/>
    <property type="project" value="UniProtKB-KW"/>
</dbReference>
<dbReference type="PROSITE" id="PS00768">
    <property type="entry name" value="TRANSTHYRETIN_1"/>
    <property type="match status" value="1"/>
</dbReference>
<keyword evidence="10" id="KW-1185">Reference proteome</keyword>
<evidence type="ECO:0000259" key="8">
    <source>
        <dbReference type="Pfam" id="PF00576"/>
    </source>
</evidence>
<dbReference type="NCBIfam" id="TIGR02962">
    <property type="entry name" value="hdxy_isourate"/>
    <property type="match status" value="1"/>
</dbReference>
<accession>A0A6A6P470</accession>
<dbReference type="AlphaFoldDB" id="A0A6A6P470"/>
<evidence type="ECO:0000256" key="7">
    <source>
        <dbReference type="RuleBase" id="RU361270"/>
    </source>
</evidence>
<evidence type="ECO:0000256" key="2">
    <source>
        <dbReference type="ARBA" id="ARBA00002704"/>
    </source>
</evidence>
<dbReference type="InterPro" id="IPR014306">
    <property type="entry name" value="Hydroxyisourate_hydrolase"/>
</dbReference>
<dbReference type="InterPro" id="IPR023418">
    <property type="entry name" value="Thyroxine_BS"/>
</dbReference>
<evidence type="ECO:0000313" key="9">
    <source>
        <dbReference type="EMBL" id="KAF2458805.1"/>
    </source>
</evidence>
<dbReference type="Gene3D" id="2.60.40.180">
    <property type="entry name" value="Transthyretin/hydroxyisourate hydrolase domain"/>
    <property type="match status" value="1"/>
</dbReference>
<keyword evidence="6 7" id="KW-0378">Hydrolase</keyword>
<evidence type="ECO:0000256" key="1">
    <source>
        <dbReference type="ARBA" id="ARBA00001043"/>
    </source>
</evidence>
<comment type="catalytic activity">
    <reaction evidence="1 7">
        <text>5-hydroxyisourate + H2O = 5-hydroxy-2-oxo-4-ureido-2,5-dihydro-1H-imidazole-5-carboxylate + H(+)</text>
        <dbReference type="Rhea" id="RHEA:23736"/>
        <dbReference type="ChEBI" id="CHEBI:15377"/>
        <dbReference type="ChEBI" id="CHEBI:15378"/>
        <dbReference type="ChEBI" id="CHEBI:18072"/>
        <dbReference type="ChEBI" id="CHEBI:58639"/>
        <dbReference type="EC" id="3.5.2.17"/>
    </reaction>
</comment>
<dbReference type="SUPFAM" id="SSF49472">
    <property type="entry name" value="Transthyretin (synonym: prealbumin)"/>
    <property type="match status" value="1"/>
</dbReference>
<dbReference type="Pfam" id="PF00576">
    <property type="entry name" value="Transthyretin"/>
    <property type="match status" value="1"/>
</dbReference>
<proteinExistence type="inferred from homology"/>
<evidence type="ECO:0000313" key="10">
    <source>
        <dbReference type="Proteomes" id="UP000799766"/>
    </source>
</evidence>
<dbReference type="EC" id="3.5.2.17" evidence="7"/>
<organism evidence="9 10">
    <name type="scientific">Lineolata rhizophorae</name>
    <dbReference type="NCBI Taxonomy" id="578093"/>
    <lineage>
        <taxon>Eukaryota</taxon>
        <taxon>Fungi</taxon>
        <taxon>Dikarya</taxon>
        <taxon>Ascomycota</taxon>
        <taxon>Pezizomycotina</taxon>
        <taxon>Dothideomycetes</taxon>
        <taxon>Dothideomycetes incertae sedis</taxon>
        <taxon>Lineolatales</taxon>
        <taxon>Lineolataceae</taxon>
        <taxon>Lineolata</taxon>
    </lineage>
</organism>
<dbReference type="OrthoDB" id="10265230at2759"/>
<protein>
    <recommendedName>
        <fullName evidence="7">5-hydroxyisourate hydrolase</fullName>
        <shortName evidence="7">HIU hydrolase</shortName>
        <shortName evidence="7">HIUHase</shortName>
        <ecNumber evidence="7">3.5.2.17</ecNumber>
    </recommendedName>
</protein>
<dbReference type="Proteomes" id="UP000799766">
    <property type="component" value="Unassembled WGS sequence"/>
</dbReference>
<dbReference type="PANTHER" id="PTHR10395:SF7">
    <property type="entry name" value="5-HYDROXYISOURATE HYDROLASE"/>
    <property type="match status" value="1"/>
</dbReference>
<dbReference type="CDD" id="cd05822">
    <property type="entry name" value="TLP_HIUase"/>
    <property type="match status" value="1"/>
</dbReference>
<dbReference type="EMBL" id="MU001677">
    <property type="protein sequence ID" value="KAF2458805.1"/>
    <property type="molecule type" value="Genomic_DNA"/>
</dbReference>
<dbReference type="GO" id="GO:0033971">
    <property type="term" value="F:hydroxyisourate hydrolase activity"/>
    <property type="evidence" value="ECO:0007669"/>
    <property type="project" value="UniProtKB-EC"/>
</dbReference>
<comment type="subunit">
    <text evidence="4 7">Homotetramer.</text>
</comment>
<evidence type="ECO:0000256" key="4">
    <source>
        <dbReference type="ARBA" id="ARBA00011881"/>
    </source>
</evidence>
<dbReference type="InterPro" id="IPR036817">
    <property type="entry name" value="Transthyretin/HIU_hydrolase_sf"/>
</dbReference>